<dbReference type="InterPro" id="IPR000796">
    <property type="entry name" value="Asp_trans"/>
</dbReference>
<dbReference type="GeneID" id="44132235"/>
<gene>
    <name evidence="9" type="ORF">BRX40_06680</name>
    <name evidence="10" type="ORF">CA257_11390</name>
</gene>
<accession>A0A1L6J864</accession>
<dbReference type="EC" id="2.6.1.-" evidence="7"/>
<dbReference type="RefSeq" id="WP_075151074.1">
    <property type="nucleotide sequence ID" value="NZ_CP018820.1"/>
</dbReference>
<dbReference type="GO" id="GO:0004838">
    <property type="term" value="F:L-tyrosine-2-oxoglutarate transaminase activity"/>
    <property type="evidence" value="ECO:0007669"/>
    <property type="project" value="TreeGrafter"/>
</dbReference>
<feature type="domain" description="Aminotransferase class I/classII large" evidence="8">
    <location>
        <begin position="28"/>
        <end position="390"/>
    </location>
</feature>
<dbReference type="InterPro" id="IPR004839">
    <property type="entry name" value="Aminotransferase_I/II_large"/>
</dbReference>
<keyword evidence="4 7" id="KW-0032">Aminotransferase</keyword>
<dbReference type="KEGG" id="skr:BRX40_06680"/>
<comment type="cofactor">
    <cofactor evidence="1 7">
        <name>pyridoxal 5'-phosphate</name>
        <dbReference type="ChEBI" id="CHEBI:597326"/>
    </cofactor>
</comment>
<reference evidence="11" key="2">
    <citation type="submission" date="2016-12" db="EMBL/GenBank/DDBJ databases">
        <title>Whole genome sequencing of Sphingomonas sp. ABOJV.</title>
        <authorList>
            <person name="Conlan S."/>
            <person name="Thomas P.J."/>
            <person name="Mullikin J."/>
            <person name="Palmore T.N."/>
            <person name="Frank K.M."/>
            <person name="Segre J.A."/>
        </authorList>
    </citation>
    <scope>NUCLEOTIDE SEQUENCE [LARGE SCALE GENOMIC DNA]</scope>
    <source>
        <strain evidence="11">ABOJV</strain>
    </source>
</reference>
<evidence type="ECO:0000313" key="11">
    <source>
        <dbReference type="Proteomes" id="UP000185161"/>
    </source>
</evidence>
<dbReference type="AlphaFoldDB" id="A0A1L6J864"/>
<keyword evidence="6" id="KW-0663">Pyridoxal phosphate</keyword>
<dbReference type="GO" id="GO:0005829">
    <property type="term" value="C:cytosol"/>
    <property type="evidence" value="ECO:0007669"/>
    <property type="project" value="TreeGrafter"/>
</dbReference>
<dbReference type="NCBIfam" id="NF006719">
    <property type="entry name" value="PRK09257.1"/>
    <property type="match status" value="1"/>
</dbReference>
<evidence type="ECO:0000256" key="4">
    <source>
        <dbReference type="ARBA" id="ARBA00022576"/>
    </source>
</evidence>
<evidence type="ECO:0000313" key="9">
    <source>
        <dbReference type="EMBL" id="APR52161.1"/>
    </source>
</evidence>
<dbReference type="PRINTS" id="PR00799">
    <property type="entry name" value="TRANSAMINASE"/>
</dbReference>
<dbReference type="EMBL" id="CP018820">
    <property type="protein sequence ID" value="APR52161.1"/>
    <property type="molecule type" value="Genomic_DNA"/>
</dbReference>
<reference evidence="9" key="1">
    <citation type="submission" date="2016-12" db="EMBL/GenBank/DDBJ databases">
        <title>Whole genome sequencing of Sphingomonas koreensis.</title>
        <authorList>
            <person name="Conlan S."/>
            <person name="Thomas P.J."/>
            <person name="Mullikin J."/>
            <person name="Palmore T.N."/>
            <person name="Frank K.M."/>
            <person name="Segre J.A."/>
        </authorList>
    </citation>
    <scope>NUCLEOTIDE SEQUENCE</scope>
    <source>
        <strain evidence="9">ABOJV</strain>
    </source>
</reference>
<dbReference type="Gene3D" id="3.40.640.10">
    <property type="entry name" value="Type I PLP-dependent aspartate aminotransferase-like (Major domain)"/>
    <property type="match status" value="1"/>
</dbReference>
<comment type="subunit">
    <text evidence="3">Homodimer.</text>
</comment>
<dbReference type="InterPro" id="IPR004838">
    <property type="entry name" value="NHTrfase_class1_PyrdxlP-BS"/>
</dbReference>
<dbReference type="InterPro" id="IPR015421">
    <property type="entry name" value="PyrdxlP-dep_Trfase_major"/>
</dbReference>
<dbReference type="PANTHER" id="PTHR11879">
    <property type="entry name" value="ASPARTATE AMINOTRANSFERASE"/>
    <property type="match status" value="1"/>
</dbReference>
<evidence type="ECO:0000313" key="12">
    <source>
        <dbReference type="Proteomes" id="UP000286681"/>
    </source>
</evidence>
<dbReference type="STRING" id="93064.BRX40_06680"/>
<evidence type="ECO:0000256" key="2">
    <source>
        <dbReference type="ARBA" id="ARBA00007441"/>
    </source>
</evidence>
<organism evidence="9 11">
    <name type="scientific">Sphingomonas koreensis</name>
    <dbReference type="NCBI Taxonomy" id="93064"/>
    <lineage>
        <taxon>Bacteria</taxon>
        <taxon>Pseudomonadati</taxon>
        <taxon>Pseudomonadota</taxon>
        <taxon>Alphaproteobacteria</taxon>
        <taxon>Sphingomonadales</taxon>
        <taxon>Sphingomonadaceae</taxon>
        <taxon>Sphingomonas</taxon>
    </lineage>
</organism>
<dbReference type="OrthoDB" id="9766445at2"/>
<evidence type="ECO:0000256" key="3">
    <source>
        <dbReference type="ARBA" id="ARBA00011738"/>
    </source>
</evidence>
<dbReference type="EMBL" id="QQWO01000008">
    <property type="protein sequence ID" value="RSV03081.1"/>
    <property type="molecule type" value="Genomic_DNA"/>
</dbReference>
<evidence type="ECO:0000313" key="10">
    <source>
        <dbReference type="EMBL" id="RSV03081.1"/>
    </source>
</evidence>
<dbReference type="PANTHER" id="PTHR11879:SF22">
    <property type="entry name" value="ASPARTATE AMINOTRANSFERASE, MITOCHONDRIAL"/>
    <property type="match status" value="1"/>
</dbReference>
<reference evidence="10 12" key="3">
    <citation type="submission" date="2018-07" db="EMBL/GenBank/DDBJ databases">
        <title>Genomic and Epidemiologic Investigation of an Indolent Hospital Outbreak.</title>
        <authorList>
            <person name="Johnson R.C."/>
            <person name="Deming C."/>
            <person name="Conlan S."/>
            <person name="Zellmer C.J."/>
            <person name="Michelin A.V."/>
            <person name="Lee-Lin S."/>
            <person name="Thomas P.J."/>
            <person name="Park M."/>
            <person name="Weingarten R.A."/>
            <person name="Less J."/>
            <person name="Dekker J.P."/>
            <person name="Frank K.M."/>
            <person name="Musser K.A."/>
            <person name="Mcquiston J.R."/>
            <person name="Henderson D.K."/>
            <person name="Lau A.F."/>
            <person name="Palmore T.N."/>
            <person name="Segre J.A."/>
        </authorList>
    </citation>
    <scope>NUCLEOTIDE SEQUENCE [LARGE SCALE GENOMIC DNA]</scope>
    <source>
        <strain evidence="10 12">SK-NIH.Env10_0317</strain>
    </source>
</reference>
<dbReference type="GO" id="GO:0030170">
    <property type="term" value="F:pyridoxal phosphate binding"/>
    <property type="evidence" value="ECO:0007669"/>
    <property type="project" value="InterPro"/>
</dbReference>
<dbReference type="SUPFAM" id="SSF53383">
    <property type="entry name" value="PLP-dependent transferases"/>
    <property type="match status" value="1"/>
</dbReference>
<keyword evidence="5 7" id="KW-0808">Transferase</keyword>
<evidence type="ECO:0000256" key="7">
    <source>
        <dbReference type="RuleBase" id="RU000481"/>
    </source>
</evidence>
<dbReference type="PROSITE" id="PS00105">
    <property type="entry name" value="AA_TRANSFER_CLASS_1"/>
    <property type="match status" value="1"/>
</dbReference>
<dbReference type="Pfam" id="PF00155">
    <property type="entry name" value="Aminotran_1_2"/>
    <property type="match status" value="1"/>
</dbReference>
<evidence type="ECO:0000256" key="1">
    <source>
        <dbReference type="ARBA" id="ARBA00001933"/>
    </source>
</evidence>
<dbReference type="Proteomes" id="UP000286681">
    <property type="component" value="Unassembled WGS sequence"/>
</dbReference>
<dbReference type="CDD" id="cd00609">
    <property type="entry name" value="AAT_like"/>
    <property type="match status" value="1"/>
</dbReference>
<dbReference type="GO" id="GO:0004069">
    <property type="term" value="F:L-aspartate:2-oxoglutarate aminotransferase activity"/>
    <property type="evidence" value="ECO:0007669"/>
    <property type="project" value="TreeGrafter"/>
</dbReference>
<proteinExistence type="inferred from homology"/>
<name>A0A1L6J864_9SPHN</name>
<dbReference type="InterPro" id="IPR015424">
    <property type="entry name" value="PyrdxlP-dep_Trfase"/>
</dbReference>
<dbReference type="GO" id="GO:0033585">
    <property type="term" value="P:L-phenylalanine biosynthetic process from chorismate via phenylpyruvate"/>
    <property type="evidence" value="ECO:0007669"/>
    <property type="project" value="TreeGrafter"/>
</dbReference>
<dbReference type="GO" id="GO:0042802">
    <property type="term" value="F:identical protein binding"/>
    <property type="evidence" value="ECO:0007669"/>
    <property type="project" value="TreeGrafter"/>
</dbReference>
<protein>
    <recommendedName>
        <fullName evidence="7">Aminotransferase</fullName>
        <ecNumber evidence="7">2.6.1.-</ecNumber>
    </recommendedName>
</protein>
<dbReference type="Proteomes" id="UP000185161">
    <property type="component" value="Chromosome"/>
</dbReference>
<comment type="similarity">
    <text evidence="2 7">Belongs to the class-I pyridoxal-phosphate-dependent aminotransferase family.</text>
</comment>
<evidence type="ECO:0000256" key="6">
    <source>
        <dbReference type="ARBA" id="ARBA00022898"/>
    </source>
</evidence>
<evidence type="ECO:0000256" key="5">
    <source>
        <dbReference type="ARBA" id="ARBA00022679"/>
    </source>
</evidence>
<keyword evidence="11" id="KW-1185">Reference proteome</keyword>
<dbReference type="InterPro" id="IPR015422">
    <property type="entry name" value="PyrdxlP-dep_Trfase_small"/>
</dbReference>
<evidence type="ECO:0000259" key="8">
    <source>
        <dbReference type="Pfam" id="PF00155"/>
    </source>
</evidence>
<dbReference type="Gene3D" id="3.90.1150.10">
    <property type="entry name" value="Aspartate Aminotransferase, domain 1"/>
    <property type="match status" value="1"/>
</dbReference>
<sequence>MMFADLAEPPLDPILGLAQLLAQDKSPDKVDLGIGIYQNEHGEAPVLDCVKTAERWLAETQPSKRYLSSAGNADYNTQTRGLLFGEGSDGFARSRTIQAPGGTGALRLASDLLRKLRPEGRVFIPGPTWPNHPGILKASGHEVVVYPYYDMAAGALRFDEMMAALADLGPRDTLLLHGCCHNPTGADLDREQWRAVAGLVAKSGAAVLVDLAYLGLGDGLAEDAAGIRLLAEQMPEFIVASSYSKNFALYRERVGALTVVGGSEKDAVLAHAHALPVARTLWSMPPDHGAAVVAKVLGDAELRRVWEGELTLMRGRINAMRERLATRLAAQGTRDYGFIAKQRGMFTMLGIAPDAVETLRRDHHVHLTSSGRINVAGLNANNVDRVADAIAAASTN</sequence>